<feature type="region of interest" description="Disordered" evidence="8">
    <location>
        <begin position="143"/>
        <end position="164"/>
    </location>
</feature>
<comment type="caution">
    <text evidence="10">The sequence shown here is derived from an EMBL/GenBank/DDBJ whole genome shotgun (WGS) entry which is preliminary data.</text>
</comment>
<feature type="domain" description="Amidase" evidence="9">
    <location>
        <begin position="38"/>
        <end position="474"/>
    </location>
</feature>
<dbReference type="EMBL" id="WFLN01000005">
    <property type="protein sequence ID" value="KAB8031966.1"/>
    <property type="molecule type" value="Genomic_DNA"/>
</dbReference>
<evidence type="ECO:0000313" key="11">
    <source>
        <dbReference type="Proteomes" id="UP000442694"/>
    </source>
</evidence>
<feature type="active site" description="Charge relay system" evidence="7">
    <location>
        <position position="89"/>
    </location>
</feature>
<sequence>MSYKNQFSSVYVNELKEHTAMSLVKTFCSGERKPSQYLEQLFEHIERINPELNAITSLQKEYALLRAKELEAKKPEAHQMLYGVPIVIKENIQKVDFPVECASKMLKGYRGQFNATVIESLENAGAIIIGSANMDEFAMGSANEHSSHGVVRNPHDPKRVSGGSSGGSSVACAAGFAPITLGSDTGGSVREPAAFCGIYGFKPTYGRVSRYGLVAFGSSLDQISPFARSVEDLDLVLKVIAHEDPLDSTSLRGCYESQIEKYTLKGKKIGVIRSLLKAGLDDNVLQEFQSLEENLKKYGVEFVDIEIPSLEHTLSVYYVIACAEASSNLSRYDGIRFGHRAEGTEDLNDLYSKSRSEGFGAEVKRRIMLGTFALSAGYYDAFYGRALAVRDMMAKEFASVFEKLDFIYMPTAPTSAFKFGENSHDPLKEYLYDVFTIPANLTGIPAISVPTKVGMGCLPVGVQFMAAKGRDAELIAFASALEKTKLIGTTALV</sequence>
<dbReference type="PANTHER" id="PTHR11895">
    <property type="entry name" value="TRANSAMIDASE"/>
    <property type="match status" value="1"/>
</dbReference>
<dbReference type="HAMAP" id="MF_00120">
    <property type="entry name" value="GatA"/>
    <property type="match status" value="1"/>
</dbReference>
<dbReference type="AlphaFoldDB" id="A0A833JG65"/>
<comment type="function">
    <text evidence="7">Allows the formation of correctly charged Gln-tRNA(Gln) through the transamidation of misacylated Glu-tRNA(Gln) in organisms which lack glutaminyl-tRNA synthetase. The reaction takes place in the presence of glutamine and ATP through an activated gamma-phospho-Glu-tRNA(Gln).</text>
</comment>
<dbReference type="InterPro" id="IPR004412">
    <property type="entry name" value="GatA"/>
</dbReference>
<dbReference type="EC" id="6.3.5.7" evidence="7"/>
<evidence type="ECO:0000256" key="7">
    <source>
        <dbReference type="HAMAP-Rule" id="MF_00120"/>
    </source>
</evidence>
<evidence type="ECO:0000256" key="8">
    <source>
        <dbReference type="SAM" id="MobiDB-lite"/>
    </source>
</evidence>
<accession>A0A833JG65</accession>
<evidence type="ECO:0000256" key="3">
    <source>
        <dbReference type="ARBA" id="ARBA00022598"/>
    </source>
</evidence>
<dbReference type="RefSeq" id="WP_152212141.1">
    <property type="nucleotide sequence ID" value="NZ_WFLN01000005.1"/>
</dbReference>
<keyword evidence="4 7" id="KW-0547">Nucleotide-binding</keyword>
<evidence type="ECO:0000313" key="10">
    <source>
        <dbReference type="EMBL" id="KAB8031966.1"/>
    </source>
</evidence>
<comment type="subunit">
    <text evidence="1 7">Heterotrimer of A, B and C subunits.</text>
</comment>
<dbReference type="GO" id="GO:0006412">
    <property type="term" value="P:translation"/>
    <property type="evidence" value="ECO:0007669"/>
    <property type="project" value="UniProtKB-UniRule"/>
</dbReference>
<feature type="active site" description="Charge relay system" evidence="7">
    <location>
        <position position="164"/>
    </location>
</feature>
<reference evidence="10 11" key="1">
    <citation type="submission" date="2019-10" db="EMBL/GenBank/DDBJ databases">
        <title>New genus of Silvanigrellaceae.</title>
        <authorList>
            <person name="Pitt A."/>
            <person name="Hahn M.W."/>
        </authorList>
    </citation>
    <scope>NUCLEOTIDE SEQUENCE [LARGE SCALE GENOMIC DNA]</scope>
    <source>
        <strain evidence="10 11">33A1-SZDP</strain>
    </source>
</reference>
<keyword evidence="6 7" id="KW-0648">Protein biosynthesis</keyword>
<comment type="catalytic activity">
    <reaction evidence="7">
        <text>L-glutamyl-tRNA(Gln) + L-glutamine + ATP + H2O = L-glutaminyl-tRNA(Gln) + L-glutamate + ADP + phosphate + H(+)</text>
        <dbReference type="Rhea" id="RHEA:17521"/>
        <dbReference type="Rhea" id="RHEA-COMP:9681"/>
        <dbReference type="Rhea" id="RHEA-COMP:9684"/>
        <dbReference type="ChEBI" id="CHEBI:15377"/>
        <dbReference type="ChEBI" id="CHEBI:15378"/>
        <dbReference type="ChEBI" id="CHEBI:29985"/>
        <dbReference type="ChEBI" id="CHEBI:30616"/>
        <dbReference type="ChEBI" id="CHEBI:43474"/>
        <dbReference type="ChEBI" id="CHEBI:58359"/>
        <dbReference type="ChEBI" id="CHEBI:78520"/>
        <dbReference type="ChEBI" id="CHEBI:78521"/>
        <dbReference type="ChEBI" id="CHEBI:456216"/>
        <dbReference type="EC" id="6.3.5.7"/>
    </reaction>
</comment>
<organism evidence="10 11">
    <name type="scientific">Fluviispira multicolorata</name>
    <dbReference type="NCBI Taxonomy" id="2654512"/>
    <lineage>
        <taxon>Bacteria</taxon>
        <taxon>Pseudomonadati</taxon>
        <taxon>Bdellovibrionota</taxon>
        <taxon>Oligoflexia</taxon>
        <taxon>Silvanigrellales</taxon>
        <taxon>Silvanigrellaceae</taxon>
        <taxon>Fluviispira</taxon>
    </lineage>
</organism>
<name>A0A833JG65_9BACT</name>
<protein>
    <recommendedName>
        <fullName evidence="2 7">Glutamyl-tRNA(Gln) amidotransferase subunit A</fullName>
        <shortName evidence="7">Glu-ADT subunit A</shortName>
        <ecNumber evidence="7">6.3.5.7</ecNumber>
    </recommendedName>
</protein>
<dbReference type="GO" id="GO:0030956">
    <property type="term" value="C:glutamyl-tRNA(Gln) amidotransferase complex"/>
    <property type="evidence" value="ECO:0007669"/>
    <property type="project" value="InterPro"/>
</dbReference>
<evidence type="ECO:0000256" key="5">
    <source>
        <dbReference type="ARBA" id="ARBA00022840"/>
    </source>
</evidence>
<dbReference type="Pfam" id="PF01425">
    <property type="entry name" value="Amidase"/>
    <property type="match status" value="1"/>
</dbReference>
<dbReference type="GO" id="GO:0050567">
    <property type="term" value="F:glutaminyl-tRNA synthase (glutamine-hydrolyzing) activity"/>
    <property type="evidence" value="ECO:0007669"/>
    <property type="project" value="UniProtKB-UniRule"/>
</dbReference>
<evidence type="ECO:0000256" key="4">
    <source>
        <dbReference type="ARBA" id="ARBA00022741"/>
    </source>
</evidence>
<evidence type="ECO:0000259" key="9">
    <source>
        <dbReference type="Pfam" id="PF01425"/>
    </source>
</evidence>
<dbReference type="Gene3D" id="3.90.1300.10">
    <property type="entry name" value="Amidase signature (AS) domain"/>
    <property type="match status" value="1"/>
</dbReference>
<evidence type="ECO:0000256" key="6">
    <source>
        <dbReference type="ARBA" id="ARBA00022917"/>
    </source>
</evidence>
<dbReference type="InterPro" id="IPR023631">
    <property type="entry name" value="Amidase_dom"/>
</dbReference>
<dbReference type="GO" id="GO:0005524">
    <property type="term" value="F:ATP binding"/>
    <property type="evidence" value="ECO:0007669"/>
    <property type="project" value="UniProtKB-KW"/>
</dbReference>
<dbReference type="Proteomes" id="UP000442694">
    <property type="component" value="Unassembled WGS sequence"/>
</dbReference>
<evidence type="ECO:0000256" key="1">
    <source>
        <dbReference type="ARBA" id="ARBA00011123"/>
    </source>
</evidence>
<dbReference type="PANTHER" id="PTHR11895:SF151">
    <property type="entry name" value="GLUTAMYL-TRNA(GLN) AMIDOTRANSFERASE SUBUNIT A"/>
    <property type="match status" value="1"/>
</dbReference>
<keyword evidence="3 7" id="KW-0436">Ligase</keyword>
<dbReference type="SUPFAM" id="SSF75304">
    <property type="entry name" value="Amidase signature (AS) enzymes"/>
    <property type="match status" value="1"/>
</dbReference>
<proteinExistence type="inferred from homology"/>
<dbReference type="InterPro" id="IPR000120">
    <property type="entry name" value="Amidase"/>
</dbReference>
<dbReference type="GO" id="GO:0016740">
    <property type="term" value="F:transferase activity"/>
    <property type="evidence" value="ECO:0007669"/>
    <property type="project" value="UniProtKB-KW"/>
</dbReference>
<comment type="similarity">
    <text evidence="7">Belongs to the amidase family. GatA subfamily.</text>
</comment>
<gene>
    <name evidence="7 10" type="primary">gatA</name>
    <name evidence="10" type="ORF">GCL57_04785</name>
</gene>
<keyword evidence="10" id="KW-0808">Transferase</keyword>
<feature type="active site" description="Acyl-ester intermediate" evidence="7">
    <location>
        <position position="188"/>
    </location>
</feature>
<dbReference type="InterPro" id="IPR036928">
    <property type="entry name" value="AS_sf"/>
</dbReference>
<keyword evidence="5 7" id="KW-0067">ATP-binding</keyword>
<dbReference type="NCBIfam" id="TIGR00132">
    <property type="entry name" value="gatA"/>
    <property type="match status" value="1"/>
</dbReference>
<evidence type="ECO:0000256" key="2">
    <source>
        <dbReference type="ARBA" id="ARBA00014428"/>
    </source>
</evidence>
<keyword evidence="11" id="KW-1185">Reference proteome</keyword>